<keyword evidence="1" id="KW-0646">Protease inhibitor</keyword>
<dbReference type="AlphaFoldDB" id="A0A023G2T0"/>
<dbReference type="InterPro" id="IPR050098">
    <property type="entry name" value="TFPI/VKTCI-like"/>
</dbReference>
<evidence type="ECO:0000259" key="4">
    <source>
        <dbReference type="PROSITE" id="PS50279"/>
    </source>
</evidence>
<accession>A0A023G2T0</accession>
<dbReference type="PRINTS" id="PR00759">
    <property type="entry name" value="BASICPTASE"/>
</dbReference>
<dbReference type="EMBL" id="GBBM01007344">
    <property type="protein sequence ID" value="JAC28074.1"/>
    <property type="molecule type" value="mRNA"/>
</dbReference>
<dbReference type="Gene3D" id="4.10.410.10">
    <property type="entry name" value="Pancreatic trypsin inhibitor Kunitz domain"/>
    <property type="match status" value="2"/>
</dbReference>
<protein>
    <recommendedName>
        <fullName evidence="4">BPTI/Kunitz inhibitor domain-containing protein</fullName>
    </recommendedName>
</protein>
<dbReference type="GO" id="GO:0004867">
    <property type="term" value="F:serine-type endopeptidase inhibitor activity"/>
    <property type="evidence" value="ECO:0007669"/>
    <property type="project" value="UniProtKB-KW"/>
</dbReference>
<keyword evidence="2" id="KW-0722">Serine protease inhibitor</keyword>
<evidence type="ECO:0000256" key="1">
    <source>
        <dbReference type="ARBA" id="ARBA00022690"/>
    </source>
</evidence>
<evidence type="ECO:0000313" key="5">
    <source>
        <dbReference type="EMBL" id="JAC28074.1"/>
    </source>
</evidence>
<dbReference type="CDD" id="cd00109">
    <property type="entry name" value="Kunitz-type"/>
    <property type="match status" value="1"/>
</dbReference>
<evidence type="ECO:0000256" key="3">
    <source>
        <dbReference type="ARBA" id="ARBA00023157"/>
    </source>
</evidence>
<proteinExistence type="evidence at transcript level"/>
<dbReference type="PANTHER" id="PTHR10083:SF374">
    <property type="entry name" value="BPTI_KUNITZ INHIBITOR DOMAIN-CONTAINING PROTEIN"/>
    <property type="match status" value="1"/>
</dbReference>
<name>A0A023G2T0_AMBTT</name>
<dbReference type="GO" id="GO:0005615">
    <property type="term" value="C:extracellular space"/>
    <property type="evidence" value="ECO:0007669"/>
    <property type="project" value="TreeGrafter"/>
</dbReference>
<dbReference type="Pfam" id="PF00014">
    <property type="entry name" value="Kunitz_BPTI"/>
    <property type="match status" value="2"/>
</dbReference>
<organism evidence="5">
    <name type="scientific">Amblyomma triste</name>
    <name type="common">Neotropical tick</name>
    <dbReference type="NCBI Taxonomy" id="251400"/>
    <lineage>
        <taxon>Eukaryota</taxon>
        <taxon>Metazoa</taxon>
        <taxon>Ecdysozoa</taxon>
        <taxon>Arthropoda</taxon>
        <taxon>Chelicerata</taxon>
        <taxon>Arachnida</taxon>
        <taxon>Acari</taxon>
        <taxon>Parasitiformes</taxon>
        <taxon>Ixodida</taxon>
        <taxon>Ixodoidea</taxon>
        <taxon>Ixodidae</taxon>
        <taxon>Amblyomminae</taxon>
        <taxon>Amblyomma</taxon>
    </lineage>
</organism>
<feature type="domain" description="BPTI/Kunitz inhibitor" evidence="4">
    <location>
        <begin position="140"/>
        <end position="190"/>
    </location>
</feature>
<evidence type="ECO:0000256" key="2">
    <source>
        <dbReference type="ARBA" id="ARBA00022900"/>
    </source>
</evidence>
<dbReference type="InterPro" id="IPR002223">
    <property type="entry name" value="Kunitz_BPTI"/>
</dbReference>
<dbReference type="SMART" id="SM00131">
    <property type="entry name" value="KU"/>
    <property type="match status" value="2"/>
</dbReference>
<dbReference type="InterPro" id="IPR036880">
    <property type="entry name" value="Kunitz_BPTI_sf"/>
</dbReference>
<keyword evidence="3" id="KW-1015">Disulfide bond</keyword>
<dbReference type="SUPFAM" id="SSF57362">
    <property type="entry name" value="BPTI-like"/>
    <property type="match status" value="2"/>
</dbReference>
<dbReference type="PROSITE" id="PS50279">
    <property type="entry name" value="BPTI_KUNITZ_2"/>
    <property type="match status" value="2"/>
</dbReference>
<reference evidence="5" key="1">
    <citation type="submission" date="2014-03" db="EMBL/GenBank/DDBJ databases">
        <title>The sialotranscriptome of Amblyomma triste, Amblyomma parvum and Amblyomma cajennense ticks, uncovered by 454-based RNA-seq.</title>
        <authorList>
            <person name="Garcia G.R."/>
            <person name="Gardinassi L.G."/>
            <person name="Ribeiro J.M."/>
            <person name="Anatriello E."/>
            <person name="Ferreira B.R."/>
            <person name="Moreira H.N."/>
            <person name="Mafra C."/>
            <person name="Olegario M.M."/>
            <person name="Szabo P.J."/>
            <person name="Miranda-Santos I.K."/>
            <person name="Maruyama S.R."/>
        </authorList>
    </citation>
    <scope>NUCLEOTIDE SEQUENCE</scope>
    <source>
        <strain evidence="5">Mato Grasso do Sul</strain>
        <tissue evidence="5">Salivary glands</tissue>
    </source>
</reference>
<dbReference type="PROSITE" id="PS00280">
    <property type="entry name" value="BPTI_KUNITZ_1"/>
    <property type="match status" value="1"/>
</dbReference>
<dbReference type="PANTHER" id="PTHR10083">
    <property type="entry name" value="KUNITZ-TYPE PROTEASE INHIBITOR-RELATED"/>
    <property type="match status" value="1"/>
</dbReference>
<dbReference type="InterPro" id="IPR020901">
    <property type="entry name" value="Prtase_inh_Kunz-CS"/>
</dbReference>
<sequence length="193" mass="21787">MIPTGIRWLRNVARSRFKLLRATNGSTYLLAALLILSACLATVNAQGHANTSSNSSSTMARLIASVVGNVPIPVTGPQPNCFVPPEQGKCDGKLFRYYFHWGVGKCFRYVYSGCGASANNFRHRQVCMRTCWHQNYNIYCKLPMDRGQCGNWVVRYYYDKERNHCFPFWFSGCGGNLNSFRSAQECRAVCIPD</sequence>
<feature type="domain" description="BPTI/Kunitz inhibitor" evidence="4">
    <location>
        <begin position="81"/>
        <end position="131"/>
    </location>
</feature>